<evidence type="ECO:0000256" key="1">
    <source>
        <dbReference type="ARBA" id="ARBA00023157"/>
    </source>
</evidence>
<dbReference type="GeneID" id="108437974"/>
<dbReference type="STRING" id="42514.ENSPNAP00000008223"/>
<dbReference type="InterPro" id="IPR058832">
    <property type="entry name" value="PTX3_N"/>
</dbReference>
<sequence length="460" mass="50522">MSVRRILQVVCLVGSVSVVVLLPPNYEDEIEVNYSEYYNEIGDGDQSNVEAPTTNPPPPCSAPEFSKWDKLFTMLENSQMKENMLLQYSDDLMKVELRSLRGEVLQFVAQYGGSCAAAVESAARRAGSQADLRLHQALEQLKGAATEQQEHQEEVLRRIQEAVQEQAAGLERLESSCLNSAGTWTMHGKEMTGRAKSFQTRHATPDGGEMENGAQLNQGAQDISAELQSLREQLELYVRATSSRVLPAGCDMALFYPMRSPKIHAEIIPQRSMQTHAFTVCLWAKPTQVLNKTVLFSYGTTGNPLELQLLLNGQSALFTVGGEAHLVEARGAMKEGHWTHLCGTWSSEQGLASLWVHSQKAATSPGVAEGHELPEGGTIILGQEYPVDGLAKRFGFQDTFNTEAAFTGKITGVNVWDRILGEDEIYQQARVDGRSCGNRGNLVAWGVSEIVMKGGVELIY</sequence>
<name>A0A3B4C968_PYGNA</name>
<keyword evidence="4" id="KW-0732">Signal</keyword>
<dbReference type="SUPFAM" id="SSF49899">
    <property type="entry name" value="Concanavalin A-like lectins/glucanases"/>
    <property type="match status" value="1"/>
</dbReference>
<dbReference type="PROSITE" id="PS00289">
    <property type="entry name" value="PTX_1"/>
    <property type="match status" value="1"/>
</dbReference>
<dbReference type="Pfam" id="PF26206">
    <property type="entry name" value="PTX3_N"/>
    <property type="match status" value="1"/>
</dbReference>
<feature type="signal peptide" evidence="4">
    <location>
        <begin position="1"/>
        <end position="21"/>
    </location>
</feature>
<dbReference type="InterPro" id="IPR013320">
    <property type="entry name" value="ConA-like_dom_sf"/>
</dbReference>
<dbReference type="GO" id="GO:0005615">
    <property type="term" value="C:extracellular space"/>
    <property type="evidence" value="ECO:0007669"/>
    <property type="project" value="TreeGrafter"/>
</dbReference>
<dbReference type="OMA" id="PAGCDMA"/>
<feature type="chain" id="PRO_5017382017" description="Pentraxin (PTX) domain-containing protein" evidence="4">
    <location>
        <begin position="22"/>
        <end position="460"/>
    </location>
</feature>
<dbReference type="GO" id="GO:0001849">
    <property type="term" value="F:complement component C1q complex binding"/>
    <property type="evidence" value="ECO:0007669"/>
    <property type="project" value="TreeGrafter"/>
</dbReference>
<keyword evidence="7" id="KW-1185">Reference proteome</keyword>
<feature type="domain" description="Pentraxin (PTX)" evidence="5">
    <location>
        <begin position="250"/>
        <end position="460"/>
    </location>
</feature>
<dbReference type="GeneTree" id="ENSGT01100000263515"/>
<dbReference type="PROSITE" id="PS51828">
    <property type="entry name" value="PTX_2"/>
    <property type="match status" value="1"/>
</dbReference>
<evidence type="ECO:0000313" key="7">
    <source>
        <dbReference type="Proteomes" id="UP001501920"/>
    </source>
</evidence>
<evidence type="ECO:0000256" key="2">
    <source>
        <dbReference type="PROSITE-ProRule" id="PRU01172"/>
    </source>
</evidence>
<dbReference type="SMART" id="SM00159">
    <property type="entry name" value="PTX"/>
    <property type="match status" value="1"/>
</dbReference>
<evidence type="ECO:0000256" key="3">
    <source>
        <dbReference type="SAM" id="Coils"/>
    </source>
</evidence>
<dbReference type="Ensembl" id="ENSPNAT00000000505.2">
    <property type="protein sequence ID" value="ENSPNAP00000008223.1"/>
    <property type="gene ID" value="ENSPNAG00000013831.2"/>
</dbReference>
<organism evidence="6 7">
    <name type="scientific">Pygocentrus nattereri</name>
    <name type="common">Red-bellied piranha</name>
    <dbReference type="NCBI Taxonomy" id="42514"/>
    <lineage>
        <taxon>Eukaryota</taxon>
        <taxon>Metazoa</taxon>
        <taxon>Chordata</taxon>
        <taxon>Craniata</taxon>
        <taxon>Vertebrata</taxon>
        <taxon>Euteleostomi</taxon>
        <taxon>Actinopterygii</taxon>
        <taxon>Neopterygii</taxon>
        <taxon>Teleostei</taxon>
        <taxon>Ostariophysi</taxon>
        <taxon>Characiformes</taxon>
        <taxon>Characoidei</taxon>
        <taxon>Pygocentrus</taxon>
    </lineage>
</organism>
<evidence type="ECO:0000259" key="5">
    <source>
        <dbReference type="PROSITE" id="PS51828"/>
    </source>
</evidence>
<dbReference type="Gene3D" id="2.60.120.200">
    <property type="match status" value="1"/>
</dbReference>
<dbReference type="GO" id="GO:0045087">
    <property type="term" value="P:innate immune response"/>
    <property type="evidence" value="ECO:0007669"/>
    <property type="project" value="TreeGrafter"/>
</dbReference>
<dbReference type="CTD" id="101887125"/>
<feature type="coiled-coil region" evidence="3">
    <location>
        <begin position="134"/>
        <end position="176"/>
    </location>
</feature>
<reference evidence="6" key="3">
    <citation type="submission" date="2025-09" db="UniProtKB">
        <authorList>
            <consortium name="Ensembl"/>
        </authorList>
    </citation>
    <scope>IDENTIFICATION</scope>
</reference>
<dbReference type="OrthoDB" id="10009351at2759"/>
<dbReference type="PANTHER" id="PTHR46943:SF1">
    <property type="entry name" value="PENTRAXIN-RELATED PROTEIN PTX3"/>
    <property type="match status" value="1"/>
</dbReference>
<dbReference type="PRINTS" id="PR00895">
    <property type="entry name" value="PENTAXIN"/>
</dbReference>
<dbReference type="Pfam" id="PF00354">
    <property type="entry name" value="Pentaxin"/>
    <property type="match status" value="1"/>
</dbReference>
<reference evidence="6" key="2">
    <citation type="submission" date="2025-08" db="UniProtKB">
        <authorList>
            <consortium name="Ensembl"/>
        </authorList>
    </citation>
    <scope>IDENTIFICATION</scope>
</reference>
<dbReference type="InterPro" id="IPR042837">
    <property type="entry name" value="PTX3"/>
</dbReference>
<dbReference type="AlphaFoldDB" id="A0A3B4C968"/>
<evidence type="ECO:0000313" key="6">
    <source>
        <dbReference type="Ensembl" id="ENSPNAP00000008223.1"/>
    </source>
</evidence>
<comment type="caution">
    <text evidence="2">Lacks conserved residue(s) required for the propagation of feature annotation.</text>
</comment>
<keyword evidence="3" id="KW-0175">Coiled coil</keyword>
<proteinExistence type="predicted"/>
<dbReference type="PANTHER" id="PTHR46943">
    <property type="entry name" value="PENTRAXIN-RELATED PROTEIN PTX3"/>
    <property type="match status" value="1"/>
</dbReference>
<keyword evidence="1" id="KW-1015">Disulfide bond</keyword>
<dbReference type="Proteomes" id="UP001501920">
    <property type="component" value="Chromosome 7"/>
</dbReference>
<protein>
    <recommendedName>
        <fullName evidence="5">Pentraxin (PTX) domain-containing protein</fullName>
    </recommendedName>
</protein>
<dbReference type="InterPro" id="IPR001759">
    <property type="entry name" value="PTX_dom"/>
</dbReference>
<dbReference type="RefSeq" id="XP_017570927.1">
    <property type="nucleotide sequence ID" value="XM_017715438.1"/>
</dbReference>
<reference evidence="6 7" key="1">
    <citation type="submission" date="2020-10" db="EMBL/GenBank/DDBJ databases">
        <title>Pygocentrus nattereri (red-bellied piranha) genome, fPygNat1, primary haplotype.</title>
        <authorList>
            <person name="Myers G."/>
            <person name="Meyer A."/>
            <person name="Karagic N."/>
            <person name="Pippel M."/>
            <person name="Winkler S."/>
            <person name="Tracey A."/>
            <person name="Wood J."/>
            <person name="Formenti G."/>
            <person name="Howe K."/>
            <person name="Fedrigo O."/>
            <person name="Jarvis E.D."/>
        </authorList>
    </citation>
    <scope>NUCLEOTIDE SEQUENCE [LARGE SCALE GENOMIC DNA]</scope>
</reference>
<dbReference type="InterPro" id="IPR030476">
    <property type="entry name" value="Pentaxin_CS"/>
</dbReference>
<evidence type="ECO:0000256" key="4">
    <source>
        <dbReference type="SAM" id="SignalP"/>
    </source>
</evidence>
<accession>A0A3B4C968</accession>